<evidence type="ECO:0000313" key="2">
    <source>
        <dbReference type="Proteomes" id="UP000230824"/>
    </source>
</evidence>
<sequence length="211" mass="23635">MGIPFDLKLDGSNDLVMVDGDLTLTTTKSEIAAQTLGITLRTFRGEWFLNSNFGVPYLQEIIGVAKKKEIVDRIFLSTIASNVYIDNINSYTSSYDRDDRYYSMNVTVTVGEQVVSALFSTQPSEEYIYPEAGDDNAAITCEAFEIVESANRLYRFINIVGLPKDTYSTWWNEWSNEALLEKYLVNEANKGLATNYNYAITATMGATNNNG</sequence>
<evidence type="ECO:0000313" key="1">
    <source>
        <dbReference type="EMBL" id="ATI15873.1"/>
    </source>
</evidence>
<dbReference type="InterPro" id="IPR020288">
    <property type="entry name" value="Sheath_initiator"/>
</dbReference>
<keyword evidence="2" id="KW-1185">Reference proteome</keyword>
<name>A0A291LAI1_9CAUD</name>
<protein>
    <submittedName>
        <fullName evidence="1">Uncharacterized protein</fullName>
    </submittedName>
</protein>
<proteinExistence type="predicted"/>
<dbReference type="GeneID" id="62611843"/>
<organism evidence="1 2">
    <name type="scientific">Escherichia phage vB_EcoM_PHB05</name>
    <dbReference type="NCBI Taxonomy" id="2041347"/>
    <lineage>
        <taxon>Viruses</taxon>
        <taxon>Duplodnaviria</taxon>
        <taxon>Heunggongvirae</taxon>
        <taxon>Uroviricota</taxon>
        <taxon>Caudoviricetes</taxon>
        <taxon>Stephanstirmvirinae</taxon>
        <taxon>Justusliebigvirus</taxon>
        <taxon>Justusliebigvirus PHB05</taxon>
    </lineage>
</organism>
<dbReference type="Pfam" id="PF10934">
    <property type="entry name" value="Sheath_initiator"/>
    <property type="match status" value="1"/>
</dbReference>
<dbReference type="EMBL" id="MF805809">
    <property type="protein sequence ID" value="ATI15873.1"/>
    <property type="molecule type" value="Genomic_DNA"/>
</dbReference>
<dbReference type="KEGG" id="vg:62611843"/>
<dbReference type="Proteomes" id="UP000230824">
    <property type="component" value="Segment"/>
</dbReference>
<accession>A0A291LAI1</accession>
<dbReference type="RefSeq" id="YP_009984499.1">
    <property type="nucleotide sequence ID" value="NC_052652.1"/>
</dbReference>
<reference evidence="1 2" key="1">
    <citation type="submission" date="2017-09" db="EMBL/GenBank/DDBJ databases">
        <title>Phage vB_EcoM_PHB05 against multidrug-resistant shiga toxin-producing Escherichia.</title>
        <authorList>
            <person name="Chen Y."/>
            <person name="Song J."/>
            <person name="Wu B."/>
        </authorList>
    </citation>
    <scope>NUCLEOTIDE SEQUENCE [LARGE SCALE GENOMIC DNA]</scope>
    <source>
        <strain evidence="1">Wastewater</strain>
    </source>
</reference>